<keyword evidence="4" id="KW-1185">Reference proteome</keyword>
<dbReference type="CDD" id="cd07207">
    <property type="entry name" value="Pat_ExoU_VipD_like"/>
    <property type="match status" value="1"/>
</dbReference>
<organism evidence="3 4">
    <name type="scientific">Clostridium thailandense</name>
    <dbReference type="NCBI Taxonomy" id="2794346"/>
    <lineage>
        <taxon>Bacteria</taxon>
        <taxon>Bacillati</taxon>
        <taxon>Bacillota</taxon>
        <taxon>Clostridia</taxon>
        <taxon>Eubacteriales</taxon>
        <taxon>Clostridiaceae</taxon>
        <taxon>Clostridium</taxon>
    </lineage>
</organism>
<gene>
    <name evidence="3" type="ORF">I6U48_14330</name>
</gene>
<feature type="domain" description="PNPLA" evidence="2">
    <location>
        <begin position="6"/>
        <end position="200"/>
    </location>
</feature>
<feature type="short sequence motif" description="GXSXG" evidence="1">
    <location>
        <begin position="37"/>
        <end position="41"/>
    </location>
</feature>
<evidence type="ECO:0000313" key="4">
    <source>
        <dbReference type="Proteomes" id="UP000694308"/>
    </source>
</evidence>
<proteinExistence type="predicted"/>
<evidence type="ECO:0000259" key="2">
    <source>
        <dbReference type="PROSITE" id="PS51635"/>
    </source>
</evidence>
<keyword evidence="1" id="KW-0443">Lipid metabolism</keyword>
<sequence>MKKADAVFEGGGMRAIGIVGALTYLEAQGYSWQRVAGTSAGAVIAALVAAGYNTKELKKVLLEMNFKDFLDKDGFQKLPLLGKALGFLLQKGIYSGDYLEDWINNLLKAKGVQKFKDVSRDGESQLKIIASDITLRKTLILPDSLVDYGIDPMNFPIVKAIRMSISIPFYFKPVEFIHAHGKSYIVDGAVCCNFPINIFDIDGIPRWPTIGFKFDVPETSNTRLGKNDPLSFLMDIANTLSVEKNREWLKSENLSRTVLIPTEGVNATSFNISTDKIVDLFRSGYRSAAKFHSQWCFDDYIRKYRSSDIKTNFSIEAK</sequence>
<keyword evidence="1" id="KW-0378">Hydrolase</keyword>
<protein>
    <submittedName>
        <fullName evidence="3">Patatin-like phospholipase family protein</fullName>
    </submittedName>
</protein>
<evidence type="ECO:0000313" key="3">
    <source>
        <dbReference type="EMBL" id="MBV7274081.1"/>
    </source>
</evidence>
<dbReference type="Proteomes" id="UP000694308">
    <property type="component" value="Unassembled WGS sequence"/>
</dbReference>
<feature type="active site" description="Nucleophile" evidence="1">
    <location>
        <position position="39"/>
    </location>
</feature>
<dbReference type="PROSITE" id="PS51635">
    <property type="entry name" value="PNPLA"/>
    <property type="match status" value="1"/>
</dbReference>
<dbReference type="EMBL" id="JAEEGC010000065">
    <property type="protein sequence ID" value="MBV7274081.1"/>
    <property type="molecule type" value="Genomic_DNA"/>
</dbReference>
<comment type="caution">
    <text evidence="3">The sequence shown here is derived from an EMBL/GenBank/DDBJ whole genome shotgun (WGS) entry which is preliminary data.</text>
</comment>
<reference evidence="3" key="1">
    <citation type="submission" date="2020-12" db="EMBL/GenBank/DDBJ databases">
        <title>Clostridium thailandense sp. nov., a novel acetogenic bacterium isolated from peat land soil in Thailand.</title>
        <authorList>
            <person name="Chaikitkaew S."/>
            <person name="Birkeland N.K."/>
        </authorList>
    </citation>
    <scope>NUCLEOTIDE SEQUENCE</scope>
    <source>
        <strain evidence="3">PL3</strain>
    </source>
</reference>
<name>A0A949TYA8_9CLOT</name>
<dbReference type="PANTHER" id="PTHR46394">
    <property type="entry name" value="ANNEXIN"/>
    <property type="match status" value="1"/>
</dbReference>
<keyword evidence="1" id="KW-0442">Lipid degradation</keyword>
<dbReference type="InterPro" id="IPR052580">
    <property type="entry name" value="Lipid_Hydrolase"/>
</dbReference>
<dbReference type="GO" id="GO:0016042">
    <property type="term" value="P:lipid catabolic process"/>
    <property type="evidence" value="ECO:0007669"/>
    <property type="project" value="UniProtKB-UniRule"/>
</dbReference>
<dbReference type="InterPro" id="IPR002641">
    <property type="entry name" value="PNPLA_dom"/>
</dbReference>
<dbReference type="PANTHER" id="PTHR46394:SF1">
    <property type="entry name" value="PNPLA DOMAIN-CONTAINING PROTEIN"/>
    <property type="match status" value="1"/>
</dbReference>
<dbReference type="GO" id="GO:0016787">
    <property type="term" value="F:hydrolase activity"/>
    <property type="evidence" value="ECO:0007669"/>
    <property type="project" value="UniProtKB-UniRule"/>
</dbReference>
<feature type="short sequence motif" description="DGA/G" evidence="1">
    <location>
        <begin position="187"/>
        <end position="189"/>
    </location>
</feature>
<accession>A0A949TYA8</accession>
<dbReference type="RefSeq" id="WP_218321149.1">
    <property type="nucleotide sequence ID" value="NZ_JAEEGC010000065.1"/>
</dbReference>
<feature type="active site" description="Proton acceptor" evidence="1">
    <location>
        <position position="187"/>
    </location>
</feature>
<dbReference type="AlphaFoldDB" id="A0A949TYA8"/>
<comment type="caution">
    <text evidence="1">Lacks conserved residue(s) required for the propagation of feature annotation.</text>
</comment>
<dbReference type="Pfam" id="PF01734">
    <property type="entry name" value="Patatin"/>
    <property type="match status" value="1"/>
</dbReference>
<evidence type="ECO:0000256" key="1">
    <source>
        <dbReference type="PROSITE-ProRule" id="PRU01161"/>
    </source>
</evidence>